<gene>
    <name evidence="2" type="ORF">TM35_000062330</name>
</gene>
<dbReference type="Gene3D" id="2.160.20.10">
    <property type="entry name" value="Single-stranded right-handed beta-helix, Pectin lyase-like"/>
    <property type="match status" value="1"/>
</dbReference>
<comment type="caution">
    <text evidence="2">The sequence shown here is derived from an EMBL/GenBank/DDBJ whole genome shotgun (WGS) entry which is preliminary data.</text>
</comment>
<dbReference type="InterPro" id="IPR039448">
    <property type="entry name" value="Beta_helix"/>
</dbReference>
<keyword evidence="3" id="KW-1185">Reference proteome</keyword>
<organism evidence="2 3">
    <name type="scientific">Trypanosoma theileri</name>
    <dbReference type="NCBI Taxonomy" id="67003"/>
    <lineage>
        <taxon>Eukaryota</taxon>
        <taxon>Discoba</taxon>
        <taxon>Euglenozoa</taxon>
        <taxon>Kinetoplastea</taxon>
        <taxon>Metakinetoplastina</taxon>
        <taxon>Trypanosomatida</taxon>
        <taxon>Trypanosomatidae</taxon>
        <taxon>Trypanosoma</taxon>
    </lineage>
</organism>
<protein>
    <recommendedName>
        <fullName evidence="1">Right handed beta helix domain-containing protein</fullName>
    </recommendedName>
</protein>
<dbReference type="InterPro" id="IPR011050">
    <property type="entry name" value="Pectin_lyase_fold/virulence"/>
</dbReference>
<evidence type="ECO:0000259" key="1">
    <source>
        <dbReference type="Pfam" id="PF13229"/>
    </source>
</evidence>
<dbReference type="Pfam" id="PF13229">
    <property type="entry name" value="Beta_helix"/>
    <property type="match status" value="1"/>
</dbReference>
<evidence type="ECO:0000313" key="2">
    <source>
        <dbReference type="EMBL" id="ORC91228.1"/>
    </source>
</evidence>
<reference evidence="2 3" key="1">
    <citation type="submission" date="2017-03" db="EMBL/GenBank/DDBJ databases">
        <title>An alternative strategy for trypanosome survival in the mammalian bloodstream revealed through genome and transcriptome analysis of the ubiquitous bovine parasite Trypanosoma (Megatrypanum) theileri.</title>
        <authorList>
            <person name="Kelly S."/>
            <person name="Ivens A."/>
            <person name="Mott A."/>
            <person name="O'Neill E."/>
            <person name="Emms D."/>
            <person name="Macleod O."/>
            <person name="Voorheis P."/>
            <person name="Matthews J."/>
            <person name="Matthews K."/>
            <person name="Carrington M."/>
        </authorList>
    </citation>
    <scope>NUCLEOTIDE SEQUENCE [LARGE SCALE GENOMIC DNA]</scope>
    <source>
        <strain evidence="2">Edinburgh</strain>
    </source>
</reference>
<proteinExistence type="predicted"/>
<dbReference type="Proteomes" id="UP000192257">
    <property type="component" value="Unassembled WGS sequence"/>
</dbReference>
<dbReference type="InterPro" id="IPR012334">
    <property type="entry name" value="Pectin_lyas_fold"/>
</dbReference>
<dbReference type="STRING" id="67003.A0A1X0P336"/>
<feature type="domain" description="Right handed beta helix" evidence="1">
    <location>
        <begin position="369"/>
        <end position="507"/>
    </location>
</feature>
<dbReference type="GeneID" id="39983050"/>
<accession>A0A1X0P336</accession>
<dbReference type="VEuPathDB" id="TriTrypDB:TM35_000062330"/>
<evidence type="ECO:0000313" key="3">
    <source>
        <dbReference type="Proteomes" id="UP000192257"/>
    </source>
</evidence>
<dbReference type="AlphaFoldDB" id="A0A1X0P336"/>
<dbReference type="EMBL" id="NBCO01000006">
    <property type="protein sequence ID" value="ORC91228.1"/>
    <property type="molecule type" value="Genomic_DNA"/>
</dbReference>
<sequence>MNYREQLIEFYNKHNPAKLNEVDSLLRTFAGREESMFAALRTKYEGEGFVEKNEKLSLVTGDPSESDSNTPLRKNDVHLELRSLLQDMESVDLEKLLSQLKGKSTVGGDLLTHALTFMKHFSACARRFQELSQTVVNTKTNAVYHDKSIQTESVEADRRNTEVQAVAAVVDVNVQTDVVSDEESSSNSDVGSPYKAAVNNYEEINSEKEEKKNIAPADENIKKSPCKNIPLRYSKEEKEIEEEEEWIHQRRVIGTVHRLKPDTHKRREVIGALLAKGLLADSDSITLQPGVYYENLSFIDSGDVELVAAFPGALVTIKPMSDLEPIIRVEGTNTRLRVSGIVFVQNDANDNTAADPEIPHKPLVAVVSAARVEFHGCQFFQGSCAVEAIGAGTTVHLRLCVLSACSFAGVFVHHGATVVSLQCSLRLCEAGIRVAGSSSIQATETVMEANTTDGVVGYAGATVTLRRCSILRNGGNGVFLASDATLVLRDCTVELNGLYGIQRLQGSILHLKDSVLRDNALLPVNNLNVA</sequence>
<dbReference type="OrthoDB" id="164285at2759"/>
<dbReference type="RefSeq" id="XP_028885294.1">
    <property type="nucleotide sequence ID" value="XM_029023270.1"/>
</dbReference>
<dbReference type="SUPFAM" id="SSF51126">
    <property type="entry name" value="Pectin lyase-like"/>
    <property type="match status" value="1"/>
</dbReference>
<name>A0A1X0P336_9TRYP</name>